<dbReference type="Proteomes" id="UP000663970">
    <property type="component" value="Unassembled WGS sequence"/>
</dbReference>
<gene>
    <name evidence="1" type="ORF">JF544_18050</name>
</gene>
<keyword evidence="2" id="KW-1185">Reference proteome</keyword>
<dbReference type="EMBL" id="JAEKJY010000007">
    <property type="protein sequence ID" value="MBN8237152.1"/>
    <property type="molecule type" value="Genomic_DNA"/>
</dbReference>
<protein>
    <submittedName>
        <fullName evidence="1">Uncharacterized protein</fullName>
    </submittedName>
</protein>
<accession>A0ABS3E0P5</accession>
<evidence type="ECO:0000313" key="2">
    <source>
        <dbReference type="Proteomes" id="UP000663970"/>
    </source>
</evidence>
<sequence>MIMLWLLLGILAVVIAVSIYFDQKRRKRMKRETKSEDTHRLKETYYIDGAGRKSSDPKYNKQL</sequence>
<proteinExistence type="predicted"/>
<evidence type="ECO:0000313" key="1">
    <source>
        <dbReference type="EMBL" id="MBN8237152.1"/>
    </source>
</evidence>
<reference evidence="1 2" key="1">
    <citation type="submission" date="2020-12" db="EMBL/GenBank/DDBJ databases">
        <title>Oil enriched cultivation method for isolating marine PHA-producing bacteria.</title>
        <authorList>
            <person name="Zheng W."/>
            <person name="Yu S."/>
            <person name="Huang Y."/>
        </authorList>
    </citation>
    <scope>NUCLEOTIDE SEQUENCE [LARGE SCALE GENOMIC DNA]</scope>
    <source>
        <strain evidence="1 2">SY-2-6</strain>
    </source>
</reference>
<comment type="caution">
    <text evidence="1">The sequence shown here is derived from an EMBL/GenBank/DDBJ whole genome shotgun (WGS) entry which is preliminary data.</text>
</comment>
<name>A0ABS3E0P5_9BACI</name>
<organism evidence="1 2">
    <name type="scientific">Halobacillus kuroshimensis</name>
    <dbReference type="NCBI Taxonomy" id="302481"/>
    <lineage>
        <taxon>Bacteria</taxon>
        <taxon>Bacillati</taxon>
        <taxon>Bacillota</taxon>
        <taxon>Bacilli</taxon>
        <taxon>Bacillales</taxon>
        <taxon>Bacillaceae</taxon>
        <taxon>Halobacillus</taxon>
    </lineage>
</organism>